<organism evidence="1 2">
    <name type="scientific">Rhododendron simsii</name>
    <name type="common">Sims's rhododendron</name>
    <dbReference type="NCBI Taxonomy" id="118357"/>
    <lineage>
        <taxon>Eukaryota</taxon>
        <taxon>Viridiplantae</taxon>
        <taxon>Streptophyta</taxon>
        <taxon>Embryophyta</taxon>
        <taxon>Tracheophyta</taxon>
        <taxon>Spermatophyta</taxon>
        <taxon>Magnoliopsida</taxon>
        <taxon>eudicotyledons</taxon>
        <taxon>Gunneridae</taxon>
        <taxon>Pentapetalae</taxon>
        <taxon>asterids</taxon>
        <taxon>Ericales</taxon>
        <taxon>Ericaceae</taxon>
        <taxon>Ericoideae</taxon>
        <taxon>Rhodoreae</taxon>
        <taxon>Rhododendron</taxon>
    </lineage>
</organism>
<comment type="caution">
    <text evidence="1">The sequence shown here is derived from an EMBL/GenBank/DDBJ whole genome shotgun (WGS) entry which is preliminary data.</text>
</comment>
<keyword evidence="2" id="KW-1185">Reference proteome</keyword>
<dbReference type="EMBL" id="WJXA01000012">
    <property type="protein sequence ID" value="KAF7125003.1"/>
    <property type="molecule type" value="Genomic_DNA"/>
</dbReference>
<evidence type="ECO:0000313" key="1">
    <source>
        <dbReference type="EMBL" id="KAF7125003.1"/>
    </source>
</evidence>
<name>A0A834G5B4_RHOSS</name>
<reference evidence="1" key="1">
    <citation type="submission" date="2019-11" db="EMBL/GenBank/DDBJ databases">
        <authorList>
            <person name="Liu Y."/>
            <person name="Hou J."/>
            <person name="Li T.-Q."/>
            <person name="Guan C.-H."/>
            <person name="Wu X."/>
            <person name="Wu H.-Z."/>
            <person name="Ling F."/>
            <person name="Zhang R."/>
            <person name="Shi X.-G."/>
            <person name="Ren J.-P."/>
            <person name="Chen E.-F."/>
            <person name="Sun J.-M."/>
        </authorList>
    </citation>
    <scope>NUCLEOTIDE SEQUENCE</scope>
    <source>
        <strain evidence="1">Adult_tree_wgs_1</strain>
        <tissue evidence="1">Leaves</tissue>
    </source>
</reference>
<protein>
    <submittedName>
        <fullName evidence="1">Uncharacterized protein</fullName>
    </submittedName>
</protein>
<proteinExistence type="predicted"/>
<gene>
    <name evidence="1" type="ORF">RHSIM_Rhsim12G0011800</name>
</gene>
<sequence length="143" mass="15964">MGWVEDIKNNLGLNSIGFVTDRGLLLKGCKSLWDAVQNDPLLWRSIHKDHSLRITDRGLSDVLERNQGLEKALCFKHVTNVAVVLLEKIIGSQVPTNHDATVEGNSTFLVTMIVLLILRHAQDATKSDKYMIARPKAGNYNTN</sequence>
<evidence type="ECO:0000313" key="2">
    <source>
        <dbReference type="Proteomes" id="UP000626092"/>
    </source>
</evidence>
<dbReference type="AlphaFoldDB" id="A0A834G5B4"/>
<accession>A0A834G5B4</accession>
<dbReference type="Proteomes" id="UP000626092">
    <property type="component" value="Unassembled WGS sequence"/>
</dbReference>